<dbReference type="SUPFAM" id="SSF69118">
    <property type="entry name" value="AhpD-like"/>
    <property type="match status" value="1"/>
</dbReference>
<dbReference type="InterPro" id="IPR052512">
    <property type="entry name" value="4CMD/NDH-1_regulator"/>
</dbReference>
<dbReference type="Gene3D" id="1.20.1290.10">
    <property type="entry name" value="AhpD-like"/>
    <property type="match status" value="1"/>
</dbReference>
<evidence type="ECO:0000313" key="3">
    <source>
        <dbReference type="Proteomes" id="UP000294581"/>
    </source>
</evidence>
<evidence type="ECO:0000259" key="1">
    <source>
        <dbReference type="Pfam" id="PF02627"/>
    </source>
</evidence>
<sequence length="127" mass="14342">MHTRFRISRSRSLLFPGTVPDLLWGERTIASFQDIAPDLGKYIIEFAYGDIYSRPGLDLKQRQLLTITCLTTQGDCEPELSVHINTGLNVGLTQTEIIEAILHCIPYVGFPRVMNAMTIAKKVFSER</sequence>
<dbReference type="InterPro" id="IPR003779">
    <property type="entry name" value="CMD-like"/>
</dbReference>
<dbReference type="Proteomes" id="UP000294581">
    <property type="component" value="Unassembled WGS sequence"/>
</dbReference>
<dbReference type="Pfam" id="PF02627">
    <property type="entry name" value="CMD"/>
    <property type="match status" value="1"/>
</dbReference>
<organism evidence="2 3">
    <name type="scientific">Alicyclobacillus sacchari</name>
    <dbReference type="NCBI Taxonomy" id="392010"/>
    <lineage>
        <taxon>Bacteria</taxon>
        <taxon>Bacillati</taxon>
        <taxon>Bacillota</taxon>
        <taxon>Bacilli</taxon>
        <taxon>Bacillales</taxon>
        <taxon>Alicyclobacillaceae</taxon>
        <taxon>Alicyclobacillus</taxon>
    </lineage>
</organism>
<gene>
    <name evidence="2" type="ORF">C7445_1463</name>
</gene>
<keyword evidence="3" id="KW-1185">Reference proteome</keyword>
<dbReference type="PANTHER" id="PTHR33570">
    <property type="entry name" value="4-CARBOXYMUCONOLACTONE DECARBOXYLASE FAMILY PROTEIN"/>
    <property type="match status" value="1"/>
</dbReference>
<dbReference type="GO" id="GO:0051920">
    <property type="term" value="F:peroxiredoxin activity"/>
    <property type="evidence" value="ECO:0007669"/>
    <property type="project" value="InterPro"/>
</dbReference>
<comment type="caution">
    <text evidence="2">The sequence shown here is derived from an EMBL/GenBank/DDBJ whole genome shotgun (WGS) entry which is preliminary data.</text>
</comment>
<dbReference type="InterPro" id="IPR029032">
    <property type="entry name" value="AhpD-like"/>
</dbReference>
<feature type="domain" description="Carboxymuconolactone decarboxylase-like" evidence="1">
    <location>
        <begin position="37"/>
        <end position="121"/>
    </location>
</feature>
<accession>A0A4R8L5A7</accession>
<protein>
    <submittedName>
        <fullName evidence="2">4-carboxymuconolactone decarboxylase</fullName>
    </submittedName>
</protein>
<dbReference type="OrthoDB" id="9802489at2"/>
<proteinExistence type="predicted"/>
<dbReference type="AlphaFoldDB" id="A0A4R8L5A7"/>
<reference evidence="2 3" key="1">
    <citation type="submission" date="2019-03" db="EMBL/GenBank/DDBJ databases">
        <title>Genomic Encyclopedia of Type Strains, Phase IV (KMG-IV): sequencing the most valuable type-strain genomes for metagenomic binning, comparative biology and taxonomic classification.</title>
        <authorList>
            <person name="Goeker M."/>
        </authorList>
    </citation>
    <scope>NUCLEOTIDE SEQUENCE [LARGE SCALE GENOMIC DNA]</scope>
    <source>
        <strain evidence="2 3">DSM 17974</strain>
    </source>
</reference>
<dbReference type="EMBL" id="SORF01000046">
    <property type="protein sequence ID" value="TDY37495.1"/>
    <property type="molecule type" value="Genomic_DNA"/>
</dbReference>
<name>A0A4R8L5A7_9BACL</name>
<dbReference type="PANTHER" id="PTHR33570:SF2">
    <property type="entry name" value="CARBOXYMUCONOLACTONE DECARBOXYLASE-LIKE DOMAIN-CONTAINING PROTEIN"/>
    <property type="match status" value="1"/>
</dbReference>
<evidence type="ECO:0000313" key="2">
    <source>
        <dbReference type="EMBL" id="TDY37495.1"/>
    </source>
</evidence>